<name>A0ABS2A7Q5_9ACTN</name>
<dbReference type="InterPro" id="IPR019587">
    <property type="entry name" value="Polyketide_cyclase/dehydratase"/>
</dbReference>
<organism evidence="1 2">
    <name type="scientific">Paractinoplanes ovalisporus</name>
    <dbReference type="NCBI Taxonomy" id="2810368"/>
    <lineage>
        <taxon>Bacteria</taxon>
        <taxon>Bacillati</taxon>
        <taxon>Actinomycetota</taxon>
        <taxon>Actinomycetes</taxon>
        <taxon>Micromonosporales</taxon>
        <taxon>Micromonosporaceae</taxon>
        <taxon>Paractinoplanes</taxon>
    </lineage>
</organism>
<comment type="caution">
    <text evidence="1">The sequence shown here is derived from an EMBL/GenBank/DDBJ whole genome shotgun (WGS) entry which is preliminary data.</text>
</comment>
<keyword evidence="2" id="KW-1185">Reference proteome</keyword>
<dbReference type="Gene3D" id="3.30.530.20">
    <property type="match status" value="1"/>
</dbReference>
<dbReference type="SUPFAM" id="SSF55961">
    <property type="entry name" value="Bet v1-like"/>
    <property type="match status" value="1"/>
</dbReference>
<evidence type="ECO:0000313" key="2">
    <source>
        <dbReference type="Proteomes" id="UP000632138"/>
    </source>
</evidence>
<dbReference type="RefSeq" id="WP_203375714.1">
    <property type="nucleotide sequence ID" value="NZ_JAENHP010000002.1"/>
</dbReference>
<dbReference type="EMBL" id="JAENHP010000002">
    <property type="protein sequence ID" value="MBM2615866.1"/>
    <property type="molecule type" value="Genomic_DNA"/>
</dbReference>
<dbReference type="Pfam" id="PF10604">
    <property type="entry name" value="Polyketide_cyc2"/>
    <property type="match status" value="1"/>
</dbReference>
<dbReference type="Proteomes" id="UP000632138">
    <property type="component" value="Unassembled WGS sequence"/>
</dbReference>
<reference evidence="1 2" key="1">
    <citation type="submission" date="2021-01" db="EMBL/GenBank/DDBJ databases">
        <title>Actinoplanes sp. nov. LDG1-06 isolated from lichen.</title>
        <authorList>
            <person name="Saeng-In P."/>
            <person name="Phongsopitanun W."/>
            <person name="Kanchanasin P."/>
            <person name="Yuki M."/>
            <person name="Kudo T."/>
            <person name="Ohkuma M."/>
            <person name="Tanasupawat S."/>
        </authorList>
    </citation>
    <scope>NUCLEOTIDE SEQUENCE [LARGE SCALE GENOMIC DNA]</scope>
    <source>
        <strain evidence="1 2">LDG1-06</strain>
    </source>
</reference>
<dbReference type="InterPro" id="IPR023393">
    <property type="entry name" value="START-like_dom_sf"/>
</dbReference>
<evidence type="ECO:0000313" key="1">
    <source>
        <dbReference type="EMBL" id="MBM2615866.1"/>
    </source>
</evidence>
<sequence length="126" mass="13976">MRRALEVVGKRDAGEVWERYVRPDRWAEWSPQIRSVEFPEATLRAGLEGVVHGPAGVRARFRVLRVDAPRAWSWVVRAGGVQLTLWHTVEAVAGGTRTLLAVEGPAPVVLLYLPVARFALTRLVSG</sequence>
<protein>
    <submittedName>
        <fullName evidence="1">SRPBCC family protein</fullName>
    </submittedName>
</protein>
<accession>A0ABS2A7Q5</accession>
<proteinExistence type="predicted"/>
<gene>
    <name evidence="1" type="ORF">JIG36_09890</name>
</gene>